<dbReference type="EMBL" id="RCHS01001480">
    <property type="protein sequence ID" value="RMX53285.1"/>
    <property type="molecule type" value="Genomic_DNA"/>
</dbReference>
<dbReference type="InterPro" id="IPR011899">
    <property type="entry name" value="Glutaredoxin_euk/vir"/>
</dbReference>
<evidence type="ECO:0000313" key="13">
    <source>
        <dbReference type="Proteomes" id="UP000275408"/>
    </source>
</evidence>
<keyword evidence="3" id="KW-0813">Transport</keyword>
<sequence length="137" mass="15170">LWATSIQVALVPSHQLIWCQEEKQLVVLLKYIMSNKVEFIKAQVKDNKVVVYSKTYCPFCKKAKDALKAAGLKDYLLVELDERDDGDEFQDALQKITGGRSVPRVFIGGTFVGGGDDVQGLQNKGQLKPKLENAGAL</sequence>
<dbReference type="Proteomes" id="UP000275408">
    <property type="component" value="Unassembled WGS sequence"/>
</dbReference>
<evidence type="ECO:0000256" key="6">
    <source>
        <dbReference type="ARBA" id="ARBA00023206"/>
    </source>
</evidence>
<name>A0A3M6UI22_POCDA</name>
<evidence type="ECO:0000256" key="4">
    <source>
        <dbReference type="ARBA" id="ARBA00022982"/>
    </source>
</evidence>
<dbReference type="PANTHER" id="PTHR45694">
    <property type="entry name" value="GLUTAREDOXIN 2"/>
    <property type="match status" value="1"/>
</dbReference>
<dbReference type="InterPro" id="IPR036249">
    <property type="entry name" value="Thioredoxin-like_sf"/>
</dbReference>
<dbReference type="PROSITE" id="PS51354">
    <property type="entry name" value="GLUTAREDOXIN_2"/>
    <property type="match status" value="1"/>
</dbReference>
<dbReference type="FunFam" id="3.40.30.10:FF:000026">
    <property type="entry name" value="Glutaredoxin 2"/>
    <property type="match status" value="1"/>
</dbReference>
<dbReference type="Gene3D" id="3.40.30.10">
    <property type="entry name" value="Glutaredoxin"/>
    <property type="match status" value="1"/>
</dbReference>
<keyword evidence="4" id="KW-0249">Electron transport</keyword>
<accession>A0A3M6UI22</accession>
<dbReference type="PRINTS" id="PR00160">
    <property type="entry name" value="GLUTAREDOXIN"/>
</dbReference>
<dbReference type="PROSITE" id="PS00195">
    <property type="entry name" value="GLUTAREDOXIN_1"/>
    <property type="match status" value="1"/>
</dbReference>
<evidence type="ECO:0000256" key="1">
    <source>
        <dbReference type="ARBA" id="ARBA00002549"/>
    </source>
</evidence>
<reference evidence="12 13" key="1">
    <citation type="journal article" date="2018" name="Sci. Rep.">
        <title>Comparative analysis of the Pocillopora damicornis genome highlights role of immune system in coral evolution.</title>
        <authorList>
            <person name="Cunning R."/>
            <person name="Bay R.A."/>
            <person name="Gillette P."/>
            <person name="Baker A.C."/>
            <person name="Traylor-Knowles N."/>
        </authorList>
    </citation>
    <scope>NUCLEOTIDE SEQUENCE [LARGE SCALE GENOMIC DNA]</scope>
    <source>
        <strain evidence="12">RSMAS</strain>
        <tissue evidence="12">Whole animal</tissue>
    </source>
</reference>
<feature type="non-terminal residue" evidence="12">
    <location>
        <position position="1"/>
    </location>
</feature>
<comment type="function">
    <text evidence="1">Has a glutathione-disulfide oxidoreductase activity in the presence of NADPH and glutathione reductase. Reduces low molecular weight disulfides and proteins.</text>
</comment>
<dbReference type="OrthoDB" id="418495at2759"/>
<evidence type="ECO:0000256" key="9">
    <source>
        <dbReference type="ARBA" id="ARBA00038558"/>
    </source>
</evidence>
<organism evidence="12 13">
    <name type="scientific">Pocillopora damicornis</name>
    <name type="common">Cauliflower coral</name>
    <name type="synonym">Millepora damicornis</name>
    <dbReference type="NCBI Taxonomy" id="46731"/>
    <lineage>
        <taxon>Eukaryota</taxon>
        <taxon>Metazoa</taxon>
        <taxon>Cnidaria</taxon>
        <taxon>Anthozoa</taxon>
        <taxon>Hexacorallia</taxon>
        <taxon>Scleractinia</taxon>
        <taxon>Astrocoeniina</taxon>
        <taxon>Pocilloporidae</taxon>
        <taxon>Pocillopora</taxon>
    </lineage>
</organism>
<comment type="caution">
    <text evidence="12">The sequence shown here is derived from an EMBL/GenBank/DDBJ whole genome shotgun (WGS) entry which is preliminary data.</text>
</comment>
<evidence type="ECO:0000256" key="8">
    <source>
        <dbReference type="ARBA" id="ARBA00037470"/>
    </source>
</evidence>
<dbReference type="NCBIfam" id="TIGR02180">
    <property type="entry name" value="GRX_euk"/>
    <property type="match status" value="1"/>
</dbReference>
<feature type="domain" description="Glutaredoxin" evidence="11">
    <location>
        <begin position="49"/>
        <end position="112"/>
    </location>
</feature>
<proteinExistence type="inferred from homology"/>
<dbReference type="STRING" id="46731.A0A3M6UI22"/>
<evidence type="ECO:0000256" key="5">
    <source>
        <dbReference type="ARBA" id="ARBA00023157"/>
    </source>
</evidence>
<dbReference type="InterPro" id="IPR014025">
    <property type="entry name" value="Glutaredoxin_subgr"/>
</dbReference>
<dbReference type="PANTHER" id="PTHR45694:SF18">
    <property type="entry name" value="GLUTAREDOXIN-1-RELATED"/>
    <property type="match status" value="1"/>
</dbReference>
<dbReference type="GO" id="GO:0015038">
    <property type="term" value="F:glutathione disulfide oxidoreductase activity"/>
    <property type="evidence" value="ECO:0007669"/>
    <property type="project" value="TreeGrafter"/>
</dbReference>
<evidence type="ECO:0000256" key="10">
    <source>
        <dbReference type="ARBA" id="ARBA00039819"/>
    </source>
</evidence>
<dbReference type="CDD" id="cd03419">
    <property type="entry name" value="GRX_GRXh_1_2_like"/>
    <property type="match status" value="1"/>
</dbReference>
<comment type="similarity">
    <text evidence="2">Belongs to the glutaredoxin family.</text>
</comment>
<keyword evidence="5" id="KW-1015">Disulfide bond</keyword>
<evidence type="ECO:0000256" key="7">
    <source>
        <dbReference type="ARBA" id="ARBA00023284"/>
    </source>
</evidence>
<dbReference type="Pfam" id="PF00462">
    <property type="entry name" value="Glutaredoxin"/>
    <property type="match status" value="1"/>
</dbReference>
<keyword evidence="7" id="KW-0676">Redox-active center</keyword>
<comment type="function">
    <text evidence="8">Glutathione-dependent oxidoreductase that facilitates the maintenance of mitochondrial redox homeostasis upon induction of apoptosis by oxidative stress. Involved in response to hydrogen peroxide and regulation of apoptosis caused by oxidative stress. Acts as a very efficient catalyst of monothiol reactions because of its high affinity for protein glutathione-mixed disulfides. Can receive electrons not only from glutathione (GSH), but also from thioredoxin reductase supporting both monothiol and dithiol reactions. Efficiently catalyzes both glutathionylation and deglutathionylation of mitochondrial complex I, which in turn regulates the superoxide production by the complex. Overexpression decreases the susceptibility to apoptosis and prevents loss of cardiolipin and cytochrome c release.</text>
</comment>
<dbReference type="SUPFAM" id="SSF52833">
    <property type="entry name" value="Thioredoxin-like"/>
    <property type="match status" value="1"/>
</dbReference>
<dbReference type="GO" id="GO:0034599">
    <property type="term" value="P:cellular response to oxidative stress"/>
    <property type="evidence" value="ECO:0007669"/>
    <property type="project" value="TreeGrafter"/>
</dbReference>
<evidence type="ECO:0000259" key="11">
    <source>
        <dbReference type="Pfam" id="PF00462"/>
    </source>
</evidence>
<keyword evidence="6" id="KW-0318">Glutathionylation</keyword>
<comment type="subunit">
    <text evidence="9">Monomer; active form. Homodimer; inactive form. The homodimer is probably linked by 1 2Fe-2S cluster.</text>
</comment>
<protein>
    <recommendedName>
        <fullName evidence="10">Glutaredoxin-2, mitochondrial</fullName>
    </recommendedName>
</protein>
<evidence type="ECO:0000313" key="12">
    <source>
        <dbReference type="EMBL" id="RMX53285.1"/>
    </source>
</evidence>
<gene>
    <name evidence="12" type="ORF">pdam_00015247</name>
</gene>
<dbReference type="AlphaFoldDB" id="A0A3M6UI22"/>
<dbReference type="InterPro" id="IPR011767">
    <property type="entry name" value="GLR_AS"/>
</dbReference>
<evidence type="ECO:0000256" key="3">
    <source>
        <dbReference type="ARBA" id="ARBA00022448"/>
    </source>
</evidence>
<evidence type="ECO:0000256" key="2">
    <source>
        <dbReference type="ARBA" id="ARBA00007787"/>
    </source>
</evidence>
<keyword evidence="13" id="KW-1185">Reference proteome</keyword>
<dbReference type="GO" id="GO:0005737">
    <property type="term" value="C:cytoplasm"/>
    <property type="evidence" value="ECO:0007669"/>
    <property type="project" value="TreeGrafter"/>
</dbReference>
<dbReference type="InterPro" id="IPR002109">
    <property type="entry name" value="Glutaredoxin"/>
</dbReference>